<dbReference type="Proteomes" id="UP000822688">
    <property type="component" value="Chromosome 10"/>
</dbReference>
<accession>A0A8T0GL47</accession>
<feature type="transmembrane region" description="Helical" evidence="2">
    <location>
        <begin position="20"/>
        <end position="37"/>
    </location>
</feature>
<evidence type="ECO:0000313" key="3">
    <source>
        <dbReference type="EMBL" id="KAG0558964.1"/>
    </source>
</evidence>
<feature type="compositionally biased region" description="Basic and acidic residues" evidence="1">
    <location>
        <begin position="446"/>
        <end position="455"/>
    </location>
</feature>
<keyword evidence="2" id="KW-0472">Membrane</keyword>
<gene>
    <name evidence="3" type="ORF">KC19_10G068100</name>
</gene>
<evidence type="ECO:0000256" key="1">
    <source>
        <dbReference type="SAM" id="MobiDB-lite"/>
    </source>
</evidence>
<feature type="compositionally biased region" description="Low complexity" evidence="1">
    <location>
        <begin position="106"/>
        <end position="116"/>
    </location>
</feature>
<feature type="region of interest" description="Disordered" evidence="1">
    <location>
        <begin position="103"/>
        <end position="125"/>
    </location>
</feature>
<feature type="region of interest" description="Disordered" evidence="1">
    <location>
        <begin position="441"/>
        <end position="480"/>
    </location>
</feature>
<sequence length="840" mass="94815">MAGFSMEVGMDEPVGSKFGMRKVILYAMLVILIAWMIPRSDVMIRWLLPALLWGYDVMILCLLPTLFVGCLSCLSSLIRWERAIQRILFELWRKISQKRDLDLTQTSTSSTGKSTQLRSTSEREAVKGTHSPPFVAIIFEGSPPLSEFFAEHGIRQVLSTSALSLDRRPNYRFNDNSNNLFQIRAQRDEFVQTKNWKVVENCRSLQDHIIDIPNDPIKSDYEFICTLKKRMEAMTTIQIVGFEEASSKANYCDQITIVLGTFNATTDNLEFYFESGESMARLVGVGLPYAKVIVKRGIVFEVQEIKTSDWKKIWLEVEEFSTNLFTIMQVSLPAGGGFTGGQPENGRHIAASSSSIKQGLPGNTLDASNDNFEIPYIWELAKFLIMKQAIDVANQNECNDDAWNGTLGVNVKEDYPKDGNETIMTWVETLKVLFSKEATEANDNSGDIKRQEDQRSGSVSGNGDGNGDGNGGDGDFSRENSKVDLKGEEEYFTLVNVFLLSGGDFFEKNMESLSHRFPLSIERLDNVRIAPELTFGFSKSRKTKKIQVTTRAIFALDRDCDGIDTYGHFGWFHDEIHVSFGPLDRNIQRSVYLQHDFKDIESISGKTTTTASLSKETTKGKGKSFQVGLAVGSSQVARVGLGANMNQQVSLMDHQSNGQSLESQINQTYGGFKVLAKPVMHEALLEYKYIAPYFEINADQIQDRRYRYELNSHPLCNLQKTEFVGTWVPIGSNEVVEYIFKADRRLHEILIRREEEPPASTSSRIKIFRKPNRENPGVRVTSSLERPITQAYEKQLFVNHAMAHLINGQTYTLIESSTLQNPYQDLDAPLVTFPVLVDYQ</sequence>
<feature type="transmembrane region" description="Helical" evidence="2">
    <location>
        <begin position="57"/>
        <end position="78"/>
    </location>
</feature>
<reference evidence="3" key="1">
    <citation type="submission" date="2020-06" db="EMBL/GenBank/DDBJ databases">
        <title>WGS assembly of Ceratodon purpureus strain R40.</title>
        <authorList>
            <person name="Carey S.B."/>
            <person name="Jenkins J."/>
            <person name="Shu S."/>
            <person name="Lovell J.T."/>
            <person name="Sreedasyam A."/>
            <person name="Maumus F."/>
            <person name="Tiley G.P."/>
            <person name="Fernandez-Pozo N."/>
            <person name="Barry K."/>
            <person name="Chen C."/>
            <person name="Wang M."/>
            <person name="Lipzen A."/>
            <person name="Daum C."/>
            <person name="Saski C.A."/>
            <person name="Payton A.C."/>
            <person name="Mcbreen J.C."/>
            <person name="Conrad R.E."/>
            <person name="Kollar L.M."/>
            <person name="Olsson S."/>
            <person name="Huttunen S."/>
            <person name="Landis J.B."/>
            <person name="Wickett N.J."/>
            <person name="Johnson M.G."/>
            <person name="Rensing S.A."/>
            <person name="Grimwood J."/>
            <person name="Schmutz J."/>
            <person name="Mcdaniel S.F."/>
        </authorList>
    </citation>
    <scope>NUCLEOTIDE SEQUENCE</scope>
    <source>
        <strain evidence="3">R40</strain>
    </source>
</reference>
<evidence type="ECO:0000313" key="4">
    <source>
        <dbReference type="Proteomes" id="UP000822688"/>
    </source>
</evidence>
<feature type="compositionally biased region" description="Gly residues" evidence="1">
    <location>
        <begin position="460"/>
        <end position="474"/>
    </location>
</feature>
<dbReference type="AlphaFoldDB" id="A0A8T0GL47"/>
<organism evidence="3 4">
    <name type="scientific">Ceratodon purpureus</name>
    <name type="common">Fire moss</name>
    <name type="synonym">Dicranum purpureum</name>
    <dbReference type="NCBI Taxonomy" id="3225"/>
    <lineage>
        <taxon>Eukaryota</taxon>
        <taxon>Viridiplantae</taxon>
        <taxon>Streptophyta</taxon>
        <taxon>Embryophyta</taxon>
        <taxon>Bryophyta</taxon>
        <taxon>Bryophytina</taxon>
        <taxon>Bryopsida</taxon>
        <taxon>Dicranidae</taxon>
        <taxon>Pseudoditrichales</taxon>
        <taxon>Ditrichaceae</taxon>
        <taxon>Ceratodon</taxon>
    </lineage>
</organism>
<dbReference type="EMBL" id="CM026431">
    <property type="protein sequence ID" value="KAG0558964.1"/>
    <property type="molecule type" value="Genomic_DNA"/>
</dbReference>
<evidence type="ECO:0000256" key="2">
    <source>
        <dbReference type="SAM" id="Phobius"/>
    </source>
</evidence>
<keyword evidence="4" id="KW-1185">Reference proteome</keyword>
<keyword evidence="2" id="KW-1133">Transmembrane helix</keyword>
<comment type="caution">
    <text evidence="3">The sequence shown here is derived from an EMBL/GenBank/DDBJ whole genome shotgun (WGS) entry which is preliminary data.</text>
</comment>
<name>A0A8T0GL47_CERPU</name>
<protein>
    <submittedName>
        <fullName evidence="3">Uncharacterized protein</fullName>
    </submittedName>
</protein>
<keyword evidence="2" id="KW-0812">Transmembrane</keyword>
<proteinExistence type="predicted"/>